<accession>A0ABN9Y531</accession>
<feature type="non-terminal residue" evidence="2">
    <location>
        <position position="1"/>
    </location>
</feature>
<protein>
    <submittedName>
        <fullName evidence="2">Uncharacterized protein</fullName>
    </submittedName>
</protein>
<proteinExistence type="predicted"/>
<sequence>VAEDVSERVLLQAGDILVVSNKRCLHAWDRGGRRRHRAAEGAVAQHVRQPRGELLAVARGAVRPPPSATGPGSAWGEGGDGAMVCTGGPAVLIPAPMPGGVCFSYCTVACENPQHSSSSPSYVFLCTGRRVHVGARGARGRDSSVAGTVQKICYERVVYHVGSSSVLVHRCFSFGTVFRLRWFFQQPPWRATSIGCALKTRRRSCDGASSSSSSSSSSSASSS</sequence>
<gene>
    <name evidence="2" type="ORF">PCOR1329_LOCUS81686</name>
</gene>
<keyword evidence="3" id="KW-1185">Reference proteome</keyword>
<reference evidence="2" key="1">
    <citation type="submission" date="2023-10" db="EMBL/GenBank/DDBJ databases">
        <authorList>
            <person name="Chen Y."/>
            <person name="Shah S."/>
            <person name="Dougan E. K."/>
            <person name="Thang M."/>
            <person name="Chan C."/>
        </authorList>
    </citation>
    <scope>NUCLEOTIDE SEQUENCE [LARGE SCALE GENOMIC DNA]</scope>
</reference>
<name>A0ABN9Y531_9DINO</name>
<feature type="compositionally biased region" description="Low complexity" evidence="1">
    <location>
        <begin position="208"/>
        <end position="223"/>
    </location>
</feature>
<feature type="region of interest" description="Disordered" evidence="1">
    <location>
        <begin position="204"/>
        <end position="223"/>
    </location>
</feature>
<comment type="caution">
    <text evidence="2">The sequence shown here is derived from an EMBL/GenBank/DDBJ whole genome shotgun (WGS) entry which is preliminary data.</text>
</comment>
<evidence type="ECO:0000313" key="3">
    <source>
        <dbReference type="Proteomes" id="UP001189429"/>
    </source>
</evidence>
<evidence type="ECO:0000313" key="2">
    <source>
        <dbReference type="EMBL" id="CAK0906301.1"/>
    </source>
</evidence>
<evidence type="ECO:0000256" key="1">
    <source>
        <dbReference type="SAM" id="MobiDB-lite"/>
    </source>
</evidence>
<organism evidence="2 3">
    <name type="scientific">Prorocentrum cordatum</name>
    <dbReference type="NCBI Taxonomy" id="2364126"/>
    <lineage>
        <taxon>Eukaryota</taxon>
        <taxon>Sar</taxon>
        <taxon>Alveolata</taxon>
        <taxon>Dinophyceae</taxon>
        <taxon>Prorocentrales</taxon>
        <taxon>Prorocentraceae</taxon>
        <taxon>Prorocentrum</taxon>
    </lineage>
</organism>
<dbReference type="Proteomes" id="UP001189429">
    <property type="component" value="Unassembled WGS sequence"/>
</dbReference>
<feature type="non-terminal residue" evidence="2">
    <location>
        <position position="223"/>
    </location>
</feature>
<dbReference type="EMBL" id="CAUYUJ010021672">
    <property type="protein sequence ID" value="CAK0906301.1"/>
    <property type="molecule type" value="Genomic_DNA"/>
</dbReference>